<dbReference type="InParanoid" id="A0A409YEZ9"/>
<keyword evidence="4 5" id="KW-0472">Membrane</keyword>
<evidence type="ECO:0000313" key="7">
    <source>
        <dbReference type="Proteomes" id="UP000284706"/>
    </source>
</evidence>
<evidence type="ECO:0008006" key="8">
    <source>
        <dbReference type="Google" id="ProtNLM"/>
    </source>
</evidence>
<dbReference type="InterPro" id="IPR044878">
    <property type="entry name" value="UbiA_sf"/>
</dbReference>
<evidence type="ECO:0000313" key="6">
    <source>
        <dbReference type="EMBL" id="PPR01592.1"/>
    </source>
</evidence>
<evidence type="ECO:0000256" key="4">
    <source>
        <dbReference type="ARBA" id="ARBA00023136"/>
    </source>
</evidence>
<dbReference type="InterPro" id="IPR050475">
    <property type="entry name" value="Prenyltransferase_related"/>
</dbReference>
<reference evidence="6 7" key="1">
    <citation type="journal article" date="2018" name="Evol. Lett.">
        <title>Horizontal gene cluster transfer increased hallucinogenic mushroom diversity.</title>
        <authorList>
            <person name="Reynolds H.T."/>
            <person name="Vijayakumar V."/>
            <person name="Gluck-Thaler E."/>
            <person name="Korotkin H.B."/>
            <person name="Matheny P.B."/>
            <person name="Slot J.C."/>
        </authorList>
    </citation>
    <scope>NUCLEOTIDE SEQUENCE [LARGE SCALE GENOMIC DNA]</scope>
    <source>
        <strain evidence="6 7">SRW20</strain>
    </source>
</reference>
<evidence type="ECO:0000256" key="3">
    <source>
        <dbReference type="ARBA" id="ARBA00022989"/>
    </source>
</evidence>
<dbReference type="OrthoDB" id="434972at2759"/>
<feature type="transmembrane region" description="Helical" evidence="5">
    <location>
        <begin position="26"/>
        <end position="44"/>
    </location>
</feature>
<comment type="subcellular location">
    <subcellularLocation>
        <location evidence="1">Membrane</location>
        <topology evidence="1">Multi-pass membrane protein</topology>
    </subcellularLocation>
</comment>
<keyword evidence="2 5" id="KW-0812">Transmembrane</keyword>
<feature type="transmembrane region" description="Helical" evidence="5">
    <location>
        <begin position="56"/>
        <end position="73"/>
    </location>
</feature>
<gene>
    <name evidence="6" type="ORF">CVT26_013332</name>
</gene>
<dbReference type="GO" id="GO:0016765">
    <property type="term" value="F:transferase activity, transferring alkyl or aryl (other than methyl) groups"/>
    <property type="evidence" value="ECO:0007669"/>
    <property type="project" value="InterPro"/>
</dbReference>
<dbReference type="PANTHER" id="PTHR42723">
    <property type="entry name" value="CHLOROPHYLL SYNTHASE"/>
    <property type="match status" value="1"/>
</dbReference>
<dbReference type="InterPro" id="IPR000537">
    <property type="entry name" value="UbiA_prenyltransferase"/>
</dbReference>
<accession>A0A409YEZ9</accession>
<dbReference type="Pfam" id="PF01040">
    <property type="entry name" value="UbiA"/>
    <property type="match status" value="1"/>
</dbReference>
<proteinExistence type="predicted"/>
<dbReference type="GO" id="GO:0016020">
    <property type="term" value="C:membrane"/>
    <property type="evidence" value="ECO:0007669"/>
    <property type="project" value="UniProtKB-SubCell"/>
</dbReference>
<dbReference type="PANTHER" id="PTHR42723:SF1">
    <property type="entry name" value="CHLOROPHYLL SYNTHASE, CHLOROPLASTIC"/>
    <property type="match status" value="1"/>
</dbReference>
<organism evidence="6 7">
    <name type="scientific">Gymnopilus dilepis</name>
    <dbReference type="NCBI Taxonomy" id="231916"/>
    <lineage>
        <taxon>Eukaryota</taxon>
        <taxon>Fungi</taxon>
        <taxon>Dikarya</taxon>
        <taxon>Basidiomycota</taxon>
        <taxon>Agaricomycotina</taxon>
        <taxon>Agaricomycetes</taxon>
        <taxon>Agaricomycetidae</taxon>
        <taxon>Agaricales</taxon>
        <taxon>Agaricineae</taxon>
        <taxon>Hymenogastraceae</taxon>
        <taxon>Gymnopilus</taxon>
    </lineage>
</organism>
<sequence length="283" mass="31647">MPIIEDARNALKREVDLLIAFTWRNYSFVTIPGFIVSFGAALNIPEAQERTLFSTLSNHLLLLLWLTLCIYFSDLSNQIVGIEEDRINKPDRPIPSGKVSLEGARVRWAISLAAFLGLGLVRPLLLPEILLCVLISGFLCYTKAGNHWIGKNSIAMPIACWAILSGSWKTIALTYPEGSVRSQMKAISIWLGLLMQIQDLRDVEGDRIIGRKTLPIAFGYERSRQIIVFLLSPPAILVLCMGDVLQIAPTTLLGLHSILLWRVLRGTDARYDHKTYMVSLCSQ</sequence>
<dbReference type="Proteomes" id="UP000284706">
    <property type="component" value="Unassembled WGS sequence"/>
</dbReference>
<keyword evidence="7" id="KW-1185">Reference proteome</keyword>
<evidence type="ECO:0000256" key="5">
    <source>
        <dbReference type="SAM" id="Phobius"/>
    </source>
</evidence>
<dbReference type="STRING" id="231916.A0A409YEZ9"/>
<keyword evidence="3 5" id="KW-1133">Transmembrane helix</keyword>
<evidence type="ECO:0000256" key="1">
    <source>
        <dbReference type="ARBA" id="ARBA00004141"/>
    </source>
</evidence>
<name>A0A409YEZ9_9AGAR</name>
<dbReference type="Gene3D" id="1.10.357.140">
    <property type="entry name" value="UbiA prenyltransferase"/>
    <property type="match status" value="1"/>
</dbReference>
<feature type="transmembrane region" description="Helical" evidence="5">
    <location>
        <begin position="124"/>
        <end position="142"/>
    </location>
</feature>
<protein>
    <recommendedName>
        <fullName evidence="8">UbiA prenyltransferase</fullName>
    </recommendedName>
</protein>
<evidence type="ECO:0000256" key="2">
    <source>
        <dbReference type="ARBA" id="ARBA00022692"/>
    </source>
</evidence>
<dbReference type="EMBL" id="NHYE01000925">
    <property type="protein sequence ID" value="PPR01592.1"/>
    <property type="molecule type" value="Genomic_DNA"/>
</dbReference>
<dbReference type="AlphaFoldDB" id="A0A409YEZ9"/>
<feature type="transmembrane region" description="Helical" evidence="5">
    <location>
        <begin position="235"/>
        <end position="261"/>
    </location>
</feature>
<comment type="caution">
    <text evidence="6">The sequence shown here is derived from an EMBL/GenBank/DDBJ whole genome shotgun (WGS) entry which is preliminary data.</text>
</comment>